<dbReference type="InterPro" id="IPR011009">
    <property type="entry name" value="Kinase-like_dom_sf"/>
</dbReference>
<sequence length="625" mass="70160">MPETPFALPPKYTFKYLAAMHSAPPDGFSLQPLPYQWNASELFKNINELHFIPIEDIEREITIYDIRTLSIRTSLRRLNDPNNCCDTVFRPPQPLSMDTKRHRRESLEVLCSLDEDTLDEISRRTTLLDLYPLGLWEGDLHLIECSDEASVHASEEQDTVSDLSVTEHHRIFFKKAPKKAPSSEAKKGAALEKTVNQQLAGRRISNVPANTAPPSLYDETLCQLRHDIHHTIPLNQDYAVFYRLRKAMIQPYKTESERKTAFNNVAMEFLGHRPNGWTIGEYHTDSALLVQIPPHNFPYVIEEVKKEIGSAVAEPGLQSALYYLEYLRQMVADGEYSHCAFPIILLLQFGPYLSVLVGTAAGPQGQPAAEQIACIALHAHQTNQNEIDAGARIVAGLRIACHSLRERYPALVQDTGFQVQFPYPRTFFSDKDGSQVAFTYVSGEPDKRVYHARRDDTKAPICIKFSLRYSQDAHGATFNAGYAPELLAVKNVGDWFMIVMDDVSGEYTTLEALKSQGGVDLAAIRDHMQKGLDILHKEYVHGDVRAVNLLVRNADIENGARLGERSVLLVDWDWGGRIGEACYPHNINPDIARAKGATAGAEIQPAHDIWMLKTATGLMLKDEPS</sequence>
<evidence type="ECO:0000313" key="2">
    <source>
        <dbReference type="Proteomes" id="UP000807025"/>
    </source>
</evidence>
<dbReference type="SUPFAM" id="SSF56112">
    <property type="entry name" value="Protein kinase-like (PK-like)"/>
    <property type="match status" value="1"/>
</dbReference>
<gene>
    <name evidence="1" type="ORF">BDN71DRAFT_1594137</name>
</gene>
<dbReference type="AlphaFoldDB" id="A0A9P6D9U9"/>
<comment type="caution">
    <text evidence="1">The sequence shown here is derived from an EMBL/GenBank/DDBJ whole genome shotgun (WGS) entry which is preliminary data.</text>
</comment>
<proteinExistence type="predicted"/>
<protein>
    <submittedName>
        <fullName evidence="1">Uncharacterized protein</fullName>
    </submittedName>
</protein>
<organism evidence="1 2">
    <name type="scientific">Pleurotus eryngii</name>
    <name type="common">Boletus of the steppes</name>
    <dbReference type="NCBI Taxonomy" id="5323"/>
    <lineage>
        <taxon>Eukaryota</taxon>
        <taxon>Fungi</taxon>
        <taxon>Dikarya</taxon>
        <taxon>Basidiomycota</taxon>
        <taxon>Agaricomycotina</taxon>
        <taxon>Agaricomycetes</taxon>
        <taxon>Agaricomycetidae</taxon>
        <taxon>Agaricales</taxon>
        <taxon>Pleurotineae</taxon>
        <taxon>Pleurotaceae</taxon>
        <taxon>Pleurotus</taxon>
    </lineage>
</organism>
<dbReference type="OrthoDB" id="3261131at2759"/>
<reference evidence="1" key="1">
    <citation type="submission" date="2020-11" db="EMBL/GenBank/DDBJ databases">
        <authorList>
            <consortium name="DOE Joint Genome Institute"/>
            <person name="Ahrendt S."/>
            <person name="Riley R."/>
            <person name="Andreopoulos W."/>
            <person name="Labutti K."/>
            <person name="Pangilinan J."/>
            <person name="Ruiz-Duenas F.J."/>
            <person name="Barrasa J.M."/>
            <person name="Sanchez-Garcia M."/>
            <person name="Camarero S."/>
            <person name="Miyauchi S."/>
            <person name="Serrano A."/>
            <person name="Linde D."/>
            <person name="Babiker R."/>
            <person name="Drula E."/>
            <person name="Ayuso-Fernandez I."/>
            <person name="Pacheco R."/>
            <person name="Padilla G."/>
            <person name="Ferreira P."/>
            <person name="Barriuso J."/>
            <person name="Kellner H."/>
            <person name="Castanera R."/>
            <person name="Alfaro M."/>
            <person name="Ramirez L."/>
            <person name="Pisabarro A.G."/>
            <person name="Kuo A."/>
            <person name="Tritt A."/>
            <person name="Lipzen A."/>
            <person name="He G."/>
            <person name="Yan M."/>
            <person name="Ng V."/>
            <person name="Cullen D."/>
            <person name="Martin F."/>
            <person name="Rosso M.-N."/>
            <person name="Henrissat B."/>
            <person name="Hibbett D."/>
            <person name="Martinez A.T."/>
            <person name="Grigoriev I.V."/>
        </authorList>
    </citation>
    <scope>NUCLEOTIDE SEQUENCE</scope>
    <source>
        <strain evidence="1">ATCC 90797</strain>
    </source>
</reference>
<evidence type="ECO:0000313" key="1">
    <source>
        <dbReference type="EMBL" id="KAF9488050.1"/>
    </source>
</evidence>
<dbReference type="Proteomes" id="UP000807025">
    <property type="component" value="Unassembled WGS sequence"/>
</dbReference>
<keyword evidence="2" id="KW-1185">Reference proteome</keyword>
<dbReference type="EMBL" id="MU154734">
    <property type="protein sequence ID" value="KAF9488050.1"/>
    <property type="molecule type" value="Genomic_DNA"/>
</dbReference>
<name>A0A9P6D9U9_PLEER</name>
<accession>A0A9P6D9U9</accession>